<dbReference type="Pfam" id="PF04065">
    <property type="entry name" value="Not3"/>
    <property type="match status" value="1"/>
</dbReference>
<keyword evidence="10" id="KW-0175">Coiled coil</keyword>
<comment type="subcellular location">
    <subcellularLocation>
        <location evidence="2">Cytoplasm</location>
    </subcellularLocation>
    <subcellularLocation>
        <location evidence="1">Nucleus</location>
    </subcellularLocation>
</comment>
<dbReference type="OMA" id="YKPQTPY"/>
<accession>A0A226E500</accession>
<dbReference type="Proteomes" id="UP000198287">
    <property type="component" value="Unassembled WGS sequence"/>
</dbReference>
<dbReference type="GO" id="GO:0006355">
    <property type="term" value="P:regulation of DNA-templated transcription"/>
    <property type="evidence" value="ECO:0007669"/>
    <property type="project" value="InterPro"/>
</dbReference>
<feature type="compositionally biased region" description="Low complexity" evidence="11">
    <location>
        <begin position="308"/>
        <end position="320"/>
    </location>
</feature>
<feature type="coiled-coil region" evidence="10">
    <location>
        <begin position="62"/>
        <end position="96"/>
    </location>
</feature>
<evidence type="ECO:0000313" key="15">
    <source>
        <dbReference type="Proteomes" id="UP000198287"/>
    </source>
</evidence>
<evidence type="ECO:0000256" key="1">
    <source>
        <dbReference type="ARBA" id="ARBA00004123"/>
    </source>
</evidence>
<evidence type="ECO:0000259" key="13">
    <source>
        <dbReference type="Pfam" id="PF04153"/>
    </source>
</evidence>
<dbReference type="GO" id="GO:0030015">
    <property type="term" value="C:CCR4-NOT core complex"/>
    <property type="evidence" value="ECO:0007669"/>
    <property type="project" value="InterPro"/>
</dbReference>
<dbReference type="Pfam" id="PF04153">
    <property type="entry name" value="NOT2_3_5_C"/>
    <property type="match status" value="1"/>
</dbReference>
<dbReference type="GO" id="GO:2000036">
    <property type="term" value="P:regulation of stem cell population maintenance"/>
    <property type="evidence" value="ECO:0007669"/>
    <property type="project" value="UniProtKB-ARBA"/>
</dbReference>
<name>A0A226E500_FOLCA</name>
<evidence type="ECO:0000256" key="4">
    <source>
        <dbReference type="ARBA" id="ARBA00022490"/>
    </source>
</evidence>
<feature type="compositionally biased region" description="Basic and acidic residues" evidence="11">
    <location>
        <begin position="295"/>
        <end position="307"/>
    </location>
</feature>
<feature type="domain" description="CCR4-Not complex component Not N-terminal" evidence="12">
    <location>
        <begin position="35"/>
        <end position="232"/>
    </location>
</feature>
<dbReference type="EMBL" id="LNIX01000006">
    <property type="protein sequence ID" value="OXA52792.1"/>
    <property type="molecule type" value="Genomic_DNA"/>
</dbReference>
<protein>
    <submittedName>
        <fullName evidence="14">CCR4-NOT transcription complex subunit 3</fullName>
    </submittedName>
</protein>
<feature type="compositionally biased region" description="Low complexity" evidence="11">
    <location>
        <begin position="343"/>
        <end position="372"/>
    </location>
</feature>
<dbReference type="GO" id="GO:0005634">
    <property type="term" value="C:nucleus"/>
    <property type="evidence" value="ECO:0007669"/>
    <property type="project" value="UniProtKB-SubCell"/>
</dbReference>
<keyword evidence="4" id="KW-0963">Cytoplasm</keyword>
<dbReference type="GO" id="GO:0005737">
    <property type="term" value="C:cytoplasm"/>
    <property type="evidence" value="ECO:0007669"/>
    <property type="project" value="UniProtKB-SubCell"/>
</dbReference>
<dbReference type="PIRSF" id="PIRSF005290">
    <property type="entry name" value="NOT_su_3_5"/>
    <property type="match status" value="1"/>
</dbReference>
<dbReference type="InterPro" id="IPR040168">
    <property type="entry name" value="Not2/3/5"/>
</dbReference>
<feature type="compositionally biased region" description="Polar residues" evidence="11">
    <location>
        <begin position="373"/>
        <end position="383"/>
    </location>
</feature>
<feature type="region of interest" description="Disordered" evidence="11">
    <location>
        <begin position="274"/>
        <end position="396"/>
    </location>
</feature>
<evidence type="ECO:0000256" key="10">
    <source>
        <dbReference type="SAM" id="Coils"/>
    </source>
</evidence>
<evidence type="ECO:0000259" key="12">
    <source>
        <dbReference type="Pfam" id="PF04065"/>
    </source>
</evidence>
<comment type="similarity">
    <text evidence="3">Belongs to the CNOT2/3/5 family.</text>
</comment>
<evidence type="ECO:0000256" key="11">
    <source>
        <dbReference type="SAM" id="MobiDB-lite"/>
    </source>
</evidence>
<evidence type="ECO:0000256" key="6">
    <source>
        <dbReference type="ARBA" id="ARBA00022553"/>
    </source>
</evidence>
<gene>
    <name evidence="14" type="ORF">Fcan01_11935</name>
</gene>
<evidence type="ECO:0000256" key="5">
    <source>
        <dbReference type="ARBA" id="ARBA00022491"/>
    </source>
</evidence>
<evidence type="ECO:0000256" key="2">
    <source>
        <dbReference type="ARBA" id="ARBA00004496"/>
    </source>
</evidence>
<feature type="compositionally biased region" description="Low complexity" evidence="11">
    <location>
        <begin position="274"/>
        <end position="293"/>
    </location>
</feature>
<proteinExistence type="inferred from homology"/>
<dbReference type="InterPro" id="IPR012270">
    <property type="entry name" value="CCR4-NOT_su3/5"/>
</dbReference>
<evidence type="ECO:0000313" key="14">
    <source>
        <dbReference type="EMBL" id="OXA52792.1"/>
    </source>
</evidence>
<keyword evidence="7" id="KW-0805">Transcription regulation</keyword>
<keyword evidence="15" id="KW-1185">Reference proteome</keyword>
<keyword evidence="5" id="KW-0678">Repressor</keyword>
<dbReference type="InterPro" id="IPR007207">
    <property type="entry name" value="Not_N"/>
</dbReference>
<dbReference type="AlphaFoldDB" id="A0A226E500"/>
<evidence type="ECO:0000256" key="3">
    <source>
        <dbReference type="ARBA" id="ARBA00007682"/>
    </source>
</evidence>
<dbReference type="InterPro" id="IPR007282">
    <property type="entry name" value="NOT2/3/5_C"/>
</dbReference>
<evidence type="ECO:0000256" key="7">
    <source>
        <dbReference type="ARBA" id="ARBA00023015"/>
    </source>
</evidence>
<comment type="caution">
    <text evidence="14">The sequence shown here is derived from an EMBL/GenBank/DDBJ whole genome shotgun (WGS) entry which is preliminary data.</text>
</comment>
<feature type="domain" description="NOT2/NOT3/NOT5 C-terminal" evidence="13">
    <location>
        <begin position="776"/>
        <end position="899"/>
    </location>
</feature>
<evidence type="ECO:0000256" key="8">
    <source>
        <dbReference type="ARBA" id="ARBA00023163"/>
    </source>
</evidence>
<dbReference type="STRING" id="158441.A0A226E500"/>
<keyword evidence="8" id="KW-0804">Transcription</keyword>
<dbReference type="Gene3D" id="2.30.30.1020">
    <property type="entry name" value="CCR4-NOT complex subunit 2/3/5, C-terminal domain"/>
    <property type="match status" value="1"/>
</dbReference>
<sequence>MPVDSAAARAARFDVRRKINDEFVANLRHKGLHSLSGEIDRCLKKVSEGVETFEDIWQKVHNATNTNQKEKYEADLKKETKKLRKLRDQIKSWIASGEIKDKSTLVDTRKLIETQMERFKVVERETKTKAYSKEGLGAAQKLDPTTREREDLNNWLISAVDSMQIQIDSFECEIESILAAKKKRLDKHKQDRLDELKTFLERHRFHITKLETLMRMLDNLAADVNEVKSSQEPEFEVNEFIYDDIDGLDDDCLVSQPVGGGTEEKGAEEELPISITTSSGNNSPSSPVHSSDASDPEKRRKSSDDVSVKVVRPVPAKAVVQSNHSPSPVAGKTVGAVGTPPKGVGTPNNSSPSSGLSNHVSSLSSLSSSPTHNYHNALNNSKSIGHPDLTEHKDGSSITGGLCFRGLSKFSVMDSSIIRGPLGGMSTVNGNGGPIDEDHSSPHTQLLTSCSTPITGSSLTMENGLISSSPPQETTCSNNNNILLMSSFSSTETSGVNERPSSHSSQQLQLQHQLFGDSSSLLSSTMESLSNSSSLQQPSSHIQQAFNGLGSVTGAASNLSEGFASNLGVSSNSLISSINNSSGSISCSVIGDTSNVIGLPNIIGVSSGGNQQISSTGDHISSALVCDGGDESATTTTSVAIFSSSSSGGVTMFATSSNTSSSFSASGAGVSSSHNNSNSGILSQQHIHQLQQLQQHQGPISQCETNLDPNISEYLKVRDQILFNVRSESEFMASLNSIVHDVLDSSVGDNAYVSPDVPLQEEHQLQFQMMEAAHQHLPVSADSERMRQILPRNPYPTPLYYPQHPLSNSDTYEFFNRLSVETLFFIFYYLEGTKAQYLAAKVLKTQCWRFHTKYMMWFQRHEEPKVINEEYEQGTYVYFDIEKWGQRKKDGFVFEYRYLENRDLR</sequence>
<evidence type="ECO:0000256" key="9">
    <source>
        <dbReference type="ARBA" id="ARBA00023242"/>
    </source>
</evidence>
<organism evidence="14 15">
    <name type="scientific">Folsomia candida</name>
    <name type="common">Springtail</name>
    <dbReference type="NCBI Taxonomy" id="158441"/>
    <lineage>
        <taxon>Eukaryota</taxon>
        <taxon>Metazoa</taxon>
        <taxon>Ecdysozoa</taxon>
        <taxon>Arthropoda</taxon>
        <taxon>Hexapoda</taxon>
        <taxon>Collembola</taxon>
        <taxon>Entomobryomorpha</taxon>
        <taxon>Isotomoidea</taxon>
        <taxon>Isotomidae</taxon>
        <taxon>Proisotominae</taxon>
        <taxon>Folsomia</taxon>
    </lineage>
</organism>
<keyword evidence="6" id="KW-0597">Phosphoprotein</keyword>
<keyword evidence="9" id="KW-0539">Nucleus</keyword>
<dbReference type="OrthoDB" id="293823at2759"/>
<reference evidence="14 15" key="1">
    <citation type="submission" date="2015-12" db="EMBL/GenBank/DDBJ databases">
        <title>The genome of Folsomia candida.</title>
        <authorList>
            <person name="Faddeeva A."/>
            <person name="Derks M.F."/>
            <person name="Anvar Y."/>
            <person name="Smit S."/>
            <person name="Van Straalen N."/>
            <person name="Roelofs D."/>
        </authorList>
    </citation>
    <scope>NUCLEOTIDE SEQUENCE [LARGE SCALE GENOMIC DNA]</scope>
    <source>
        <strain evidence="14 15">VU population</strain>
        <tissue evidence="14">Whole body</tissue>
    </source>
</reference>
<dbReference type="InterPro" id="IPR038635">
    <property type="entry name" value="CCR4-NOT_su2/3/5_C_sf"/>
</dbReference>
<dbReference type="PANTHER" id="PTHR23326">
    <property type="entry name" value="CCR4 NOT-RELATED"/>
    <property type="match status" value="1"/>
</dbReference>